<evidence type="ECO:0000313" key="5">
    <source>
        <dbReference type="EMBL" id="WCL54280.1"/>
    </source>
</evidence>
<name>A0AAE9XSL3_9PROT</name>
<evidence type="ECO:0000256" key="3">
    <source>
        <dbReference type="ARBA" id="ARBA00023163"/>
    </source>
</evidence>
<dbReference type="AlphaFoldDB" id="A0AAE9XSL3"/>
<dbReference type="SUPFAM" id="SSF47413">
    <property type="entry name" value="lambda repressor-like DNA-binding domains"/>
    <property type="match status" value="1"/>
</dbReference>
<accession>A0AAE9XSL3</accession>
<dbReference type="Pfam" id="PF13377">
    <property type="entry name" value="Peripla_BP_3"/>
    <property type="match status" value="1"/>
</dbReference>
<feature type="domain" description="HTH lacI-type" evidence="4">
    <location>
        <begin position="17"/>
        <end position="70"/>
    </location>
</feature>
<dbReference type="PANTHER" id="PTHR30146:SF120">
    <property type="entry name" value="ALANINE RACEMASE"/>
    <property type="match status" value="1"/>
</dbReference>
<evidence type="ECO:0000256" key="1">
    <source>
        <dbReference type="ARBA" id="ARBA00023015"/>
    </source>
</evidence>
<organism evidence="5 6">
    <name type="scientific">Gimibacter soli</name>
    <dbReference type="NCBI Taxonomy" id="3024400"/>
    <lineage>
        <taxon>Bacteria</taxon>
        <taxon>Pseudomonadati</taxon>
        <taxon>Pseudomonadota</taxon>
        <taxon>Alphaproteobacteria</taxon>
        <taxon>Kordiimonadales</taxon>
        <taxon>Temperatibacteraceae</taxon>
        <taxon>Gimibacter</taxon>
    </lineage>
</organism>
<keyword evidence="2 5" id="KW-0238">DNA-binding</keyword>
<gene>
    <name evidence="5" type="ORF">PH603_00715</name>
</gene>
<proteinExistence type="predicted"/>
<dbReference type="Gene3D" id="3.40.50.2300">
    <property type="match status" value="2"/>
</dbReference>
<dbReference type="EMBL" id="CP116805">
    <property type="protein sequence ID" value="WCL54280.1"/>
    <property type="molecule type" value="Genomic_DNA"/>
</dbReference>
<dbReference type="PROSITE" id="PS00356">
    <property type="entry name" value="HTH_LACI_1"/>
    <property type="match status" value="1"/>
</dbReference>
<keyword evidence="1" id="KW-0805">Transcription regulation</keyword>
<evidence type="ECO:0000313" key="6">
    <source>
        <dbReference type="Proteomes" id="UP001217500"/>
    </source>
</evidence>
<dbReference type="InterPro" id="IPR010982">
    <property type="entry name" value="Lambda_DNA-bd_dom_sf"/>
</dbReference>
<dbReference type="CDD" id="cd01392">
    <property type="entry name" value="HTH_LacI"/>
    <property type="match status" value="1"/>
</dbReference>
<dbReference type="KEGG" id="gso:PH603_00715"/>
<evidence type="ECO:0000259" key="4">
    <source>
        <dbReference type="PROSITE" id="PS50932"/>
    </source>
</evidence>
<keyword evidence="6" id="KW-1185">Reference proteome</keyword>
<dbReference type="PANTHER" id="PTHR30146">
    <property type="entry name" value="LACI-RELATED TRANSCRIPTIONAL REPRESSOR"/>
    <property type="match status" value="1"/>
</dbReference>
<dbReference type="PROSITE" id="PS50932">
    <property type="entry name" value="HTH_LACI_2"/>
    <property type="match status" value="1"/>
</dbReference>
<dbReference type="SMART" id="SM00354">
    <property type="entry name" value="HTH_LACI"/>
    <property type="match status" value="1"/>
</dbReference>
<dbReference type="Pfam" id="PF00356">
    <property type="entry name" value="LacI"/>
    <property type="match status" value="1"/>
</dbReference>
<keyword evidence="3" id="KW-0804">Transcription</keyword>
<dbReference type="Gene3D" id="1.10.260.40">
    <property type="entry name" value="lambda repressor-like DNA-binding domains"/>
    <property type="match status" value="1"/>
</dbReference>
<dbReference type="RefSeq" id="WP_289503999.1">
    <property type="nucleotide sequence ID" value="NZ_CP116805.1"/>
</dbReference>
<dbReference type="GO" id="GO:0000976">
    <property type="term" value="F:transcription cis-regulatory region binding"/>
    <property type="evidence" value="ECO:0007669"/>
    <property type="project" value="TreeGrafter"/>
</dbReference>
<reference evidence="5" key="1">
    <citation type="submission" date="2023-01" db="EMBL/GenBank/DDBJ databases">
        <title>The genome sequence of Kordiimonadaceae bacterium 6D33.</title>
        <authorList>
            <person name="Liu Y."/>
        </authorList>
    </citation>
    <scope>NUCLEOTIDE SEQUENCE</scope>
    <source>
        <strain evidence="5">6D33</strain>
    </source>
</reference>
<sequence length="347" mass="37226">MTTKVKPEDGEEGALNKLEDLAELAGVSISTVSRALAGSSLVSERTRNRILAIAEANNYVGRTRQRVEVAEPAKTISIVVPPPQGRDSRLSEPFLLDLIGGIGDALRERDCDLLISHLMPTEVEAVTALVSGGRTDGLIFLGQSTLHRQLNALAATDTPFVVWGAHMQDQAYCSVGSDNRQGGYRATNHLIRLGRSRIAFLGDTDAPESALRFEGYKAALSDAGIKLRPELVRPAHFFPESAMEAVEVLLEENTALDGIVAASDMIAMGAIRGLIRNGIQVPKDVSVVGYDDIHVAAYSSPALTTIKQDVAKAGRLLVSKILRRIAGERVRSALLPTELIVRESCGA</sequence>
<dbReference type="SUPFAM" id="SSF53822">
    <property type="entry name" value="Periplasmic binding protein-like I"/>
    <property type="match status" value="1"/>
</dbReference>
<dbReference type="Proteomes" id="UP001217500">
    <property type="component" value="Chromosome"/>
</dbReference>
<protein>
    <submittedName>
        <fullName evidence="5">LacI family DNA-binding transcriptional regulator</fullName>
    </submittedName>
</protein>
<dbReference type="InterPro" id="IPR000843">
    <property type="entry name" value="HTH_LacI"/>
</dbReference>
<evidence type="ECO:0000256" key="2">
    <source>
        <dbReference type="ARBA" id="ARBA00023125"/>
    </source>
</evidence>
<dbReference type="GO" id="GO:0003700">
    <property type="term" value="F:DNA-binding transcription factor activity"/>
    <property type="evidence" value="ECO:0007669"/>
    <property type="project" value="TreeGrafter"/>
</dbReference>
<dbReference type="InterPro" id="IPR028082">
    <property type="entry name" value="Peripla_BP_I"/>
</dbReference>
<dbReference type="InterPro" id="IPR046335">
    <property type="entry name" value="LacI/GalR-like_sensor"/>
</dbReference>
<dbReference type="CDD" id="cd06295">
    <property type="entry name" value="PBP1_CelR"/>
    <property type="match status" value="1"/>
</dbReference>